<name>I0ZAT6_COCSC</name>
<keyword evidence="4" id="KW-0862">Zinc</keyword>
<dbReference type="GO" id="GO:0008270">
    <property type="term" value="F:zinc ion binding"/>
    <property type="evidence" value="ECO:0007669"/>
    <property type="project" value="UniProtKB-KW"/>
</dbReference>
<dbReference type="InterPro" id="IPR051979">
    <property type="entry name" value="B-box_zinc_finger"/>
</dbReference>
<dbReference type="OrthoDB" id="495392at2759"/>
<dbReference type="CDD" id="cd19821">
    <property type="entry name" value="Bbox1_BBX-like"/>
    <property type="match status" value="2"/>
</dbReference>
<dbReference type="GO" id="GO:0009640">
    <property type="term" value="P:photomorphogenesis"/>
    <property type="evidence" value="ECO:0007669"/>
    <property type="project" value="TreeGrafter"/>
</dbReference>
<dbReference type="eggNOG" id="ENOG502QT4C">
    <property type="taxonomic scope" value="Eukaryota"/>
</dbReference>
<feature type="region of interest" description="Disordered" evidence="9">
    <location>
        <begin position="314"/>
        <end position="368"/>
    </location>
</feature>
<dbReference type="InterPro" id="IPR000315">
    <property type="entry name" value="Znf_B-box"/>
</dbReference>
<evidence type="ECO:0000256" key="7">
    <source>
        <dbReference type="ARBA" id="ARBA00023242"/>
    </source>
</evidence>
<reference evidence="11 12" key="1">
    <citation type="journal article" date="2012" name="Genome Biol.">
        <title>The genome of the polar eukaryotic microalga coccomyxa subellipsoidea reveals traits of cold adaptation.</title>
        <authorList>
            <person name="Blanc G."/>
            <person name="Agarkova I."/>
            <person name="Grimwood J."/>
            <person name="Kuo A."/>
            <person name="Brueggeman A."/>
            <person name="Dunigan D."/>
            <person name="Gurnon J."/>
            <person name="Ladunga I."/>
            <person name="Lindquist E."/>
            <person name="Lucas S."/>
            <person name="Pangilinan J."/>
            <person name="Proschold T."/>
            <person name="Salamov A."/>
            <person name="Schmutz J."/>
            <person name="Weeks D."/>
            <person name="Yamada T."/>
            <person name="Claverie J.M."/>
            <person name="Grigoriev I."/>
            <person name="Van Etten J."/>
            <person name="Lomsadze A."/>
            <person name="Borodovsky M."/>
        </authorList>
    </citation>
    <scope>NUCLEOTIDE SEQUENCE [LARGE SCALE GENOMIC DNA]</scope>
    <source>
        <strain evidence="11 12">C-169</strain>
    </source>
</reference>
<evidence type="ECO:0000256" key="9">
    <source>
        <dbReference type="SAM" id="MobiDB-lite"/>
    </source>
</evidence>
<evidence type="ECO:0000313" key="12">
    <source>
        <dbReference type="Proteomes" id="UP000007264"/>
    </source>
</evidence>
<dbReference type="GO" id="GO:0005634">
    <property type="term" value="C:nucleus"/>
    <property type="evidence" value="ECO:0007669"/>
    <property type="project" value="UniProtKB-SubCell"/>
</dbReference>
<dbReference type="PROSITE" id="PS50119">
    <property type="entry name" value="ZF_BBOX"/>
    <property type="match status" value="2"/>
</dbReference>
<feature type="region of interest" description="Disordered" evidence="9">
    <location>
        <begin position="113"/>
        <end position="174"/>
    </location>
</feature>
<evidence type="ECO:0000256" key="2">
    <source>
        <dbReference type="ARBA" id="ARBA00022723"/>
    </source>
</evidence>
<evidence type="ECO:0000256" key="1">
    <source>
        <dbReference type="ARBA" id="ARBA00004123"/>
    </source>
</evidence>
<feature type="domain" description="B box-type" evidence="10">
    <location>
        <begin position="1"/>
        <end position="46"/>
    </location>
</feature>
<dbReference type="KEGG" id="csl:COCSUDRAFT_64367"/>
<keyword evidence="12" id="KW-1185">Reference proteome</keyword>
<evidence type="ECO:0000313" key="11">
    <source>
        <dbReference type="EMBL" id="EIE27755.1"/>
    </source>
</evidence>
<dbReference type="GeneID" id="17045770"/>
<keyword evidence="5" id="KW-0805">Transcription regulation</keyword>
<dbReference type="GO" id="GO:0006355">
    <property type="term" value="P:regulation of DNA-templated transcription"/>
    <property type="evidence" value="ECO:0007669"/>
    <property type="project" value="TreeGrafter"/>
</dbReference>
<dbReference type="Pfam" id="PF00643">
    <property type="entry name" value="zf-B_box"/>
    <property type="match status" value="2"/>
</dbReference>
<dbReference type="Gene3D" id="3.30.160.60">
    <property type="entry name" value="Classic Zinc Finger"/>
    <property type="match status" value="1"/>
</dbReference>
<dbReference type="PANTHER" id="PTHR31832:SF63">
    <property type="entry name" value="B-BOX ZINC FINGER PROTEIN 23"/>
    <property type="match status" value="1"/>
</dbReference>
<dbReference type="RefSeq" id="XP_005652299.1">
    <property type="nucleotide sequence ID" value="XM_005652242.1"/>
</dbReference>
<proteinExistence type="predicted"/>
<dbReference type="AlphaFoldDB" id="I0ZAT6"/>
<dbReference type="InterPro" id="IPR049808">
    <property type="entry name" value="CONSTANS-like_Bbox1"/>
</dbReference>
<accession>I0ZAT6</accession>
<evidence type="ECO:0000256" key="4">
    <source>
        <dbReference type="ARBA" id="ARBA00022833"/>
    </source>
</evidence>
<keyword evidence="8" id="KW-0863">Zinc-finger</keyword>
<dbReference type="SMART" id="SM00336">
    <property type="entry name" value="BBOX"/>
    <property type="match status" value="2"/>
</dbReference>
<keyword evidence="7" id="KW-0539">Nucleus</keyword>
<keyword evidence="3" id="KW-0677">Repeat</keyword>
<keyword evidence="2" id="KW-0479">Metal-binding</keyword>
<comment type="caution">
    <text evidence="11">The sequence shown here is derived from an EMBL/GenBank/DDBJ whole genome shotgun (WGS) entry which is preliminary data.</text>
</comment>
<feature type="domain" description="B box-type" evidence="10">
    <location>
        <begin position="50"/>
        <end position="97"/>
    </location>
</feature>
<evidence type="ECO:0000256" key="3">
    <source>
        <dbReference type="ARBA" id="ARBA00022737"/>
    </source>
</evidence>
<dbReference type="Proteomes" id="UP000007264">
    <property type="component" value="Unassembled WGS sequence"/>
</dbReference>
<protein>
    <recommendedName>
        <fullName evidence="10">B box-type domain-containing protein</fullName>
    </recommendedName>
</protein>
<keyword evidence="6" id="KW-0804">Transcription</keyword>
<dbReference type="EMBL" id="AGSI01000001">
    <property type="protein sequence ID" value="EIE27755.1"/>
    <property type="molecule type" value="Genomic_DNA"/>
</dbReference>
<evidence type="ECO:0000256" key="6">
    <source>
        <dbReference type="ARBA" id="ARBA00023163"/>
    </source>
</evidence>
<sequence length="368" mass="38111">MVQCDVCENAAGSIYCFADAAVMCQACDRTVHGANKLAAKHDRVDLSKAAESAQCDICQDRPAVLFCSEDRALICRRCDIMIHTANEFTAQHHRYLLQGATLGLHSLGGDNSDAADKRSGDSKASSASALTRDALGVSTRSSAGAGPSGMNGSETGLDRRMSSRGTPRSMSSGALVEVPASASPMGDTWISGRGIDVNSKAAMTPSQEQEQLRSEAVMAAQQGQAGSIGLMPSFHSGALSDFLSANPSSSGGGSDGNFTLAHELLGLPSMSQAFSAKDIDAAYLFQDMGDIDDDLSSLLVPDLDFSSIASIPAPSVPKLPQTGTPSTLTSGFSDRYGISTSPTSGGDGVVPDGVVPDILAPPLKRQRM</sequence>
<evidence type="ECO:0000256" key="8">
    <source>
        <dbReference type="PROSITE-ProRule" id="PRU00024"/>
    </source>
</evidence>
<organism evidence="11 12">
    <name type="scientific">Coccomyxa subellipsoidea (strain C-169)</name>
    <name type="common">Green microalga</name>
    <dbReference type="NCBI Taxonomy" id="574566"/>
    <lineage>
        <taxon>Eukaryota</taxon>
        <taxon>Viridiplantae</taxon>
        <taxon>Chlorophyta</taxon>
        <taxon>core chlorophytes</taxon>
        <taxon>Trebouxiophyceae</taxon>
        <taxon>Trebouxiophyceae incertae sedis</taxon>
        <taxon>Coccomyxaceae</taxon>
        <taxon>Coccomyxa</taxon>
        <taxon>Coccomyxa subellipsoidea</taxon>
    </lineage>
</organism>
<feature type="compositionally biased region" description="Polar residues" evidence="9">
    <location>
        <begin position="163"/>
        <end position="172"/>
    </location>
</feature>
<evidence type="ECO:0000259" key="10">
    <source>
        <dbReference type="PROSITE" id="PS50119"/>
    </source>
</evidence>
<gene>
    <name evidence="11" type="ORF">COCSUDRAFT_64367</name>
</gene>
<dbReference type="PANTHER" id="PTHR31832">
    <property type="entry name" value="B-BOX ZINC FINGER PROTEIN 22"/>
    <property type="match status" value="1"/>
</dbReference>
<comment type="subcellular location">
    <subcellularLocation>
        <location evidence="1">Nucleus</location>
    </subcellularLocation>
</comment>
<feature type="compositionally biased region" description="Polar residues" evidence="9">
    <location>
        <begin position="321"/>
        <end position="344"/>
    </location>
</feature>
<evidence type="ECO:0000256" key="5">
    <source>
        <dbReference type="ARBA" id="ARBA00023015"/>
    </source>
</evidence>